<evidence type="ECO:0000313" key="3">
    <source>
        <dbReference type="Proteomes" id="UP000676336"/>
    </source>
</evidence>
<evidence type="ECO:0000256" key="1">
    <source>
        <dbReference type="SAM" id="Phobius"/>
    </source>
</evidence>
<dbReference type="EMBL" id="CAJOBI010243530">
    <property type="protein sequence ID" value="CAF5090046.1"/>
    <property type="molecule type" value="Genomic_DNA"/>
</dbReference>
<gene>
    <name evidence="2" type="ORF">SMN809_LOCUS61169</name>
</gene>
<dbReference type="Proteomes" id="UP000676336">
    <property type="component" value="Unassembled WGS sequence"/>
</dbReference>
<proteinExistence type="predicted"/>
<reference evidence="2" key="1">
    <citation type="submission" date="2021-02" db="EMBL/GenBank/DDBJ databases">
        <authorList>
            <person name="Nowell W R."/>
        </authorList>
    </citation>
    <scope>NUCLEOTIDE SEQUENCE</scope>
</reference>
<protein>
    <submittedName>
        <fullName evidence="2">Uncharacterized protein</fullName>
    </submittedName>
</protein>
<accession>A0A8S3EWV4</accession>
<comment type="caution">
    <text evidence="2">The sequence shown here is derived from an EMBL/GenBank/DDBJ whole genome shotgun (WGS) entry which is preliminary data.</text>
</comment>
<keyword evidence="1" id="KW-0812">Transmembrane</keyword>
<keyword evidence="1" id="KW-0472">Membrane</keyword>
<feature type="non-terminal residue" evidence="2">
    <location>
        <position position="1"/>
    </location>
</feature>
<evidence type="ECO:0000313" key="2">
    <source>
        <dbReference type="EMBL" id="CAF5090046.1"/>
    </source>
</evidence>
<keyword evidence="1" id="KW-1133">Transmembrane helix</keyword>
<dbReference type="AlphaFoldDB" id="A0A8S3EWV4"/>
<organism evidence="2 3">
    <name type="scientific">Rotaria magnacalcarata</name>
    <dbReference type="NCBI Taxonomy" id="392030"/>
    <lineage>
        <taxon>Eukaryota</taxon>
        <taxon>Metazoa</taxon>
        <taxon>Spiralia</taxon>
        <taxon>Gnathifera</taxon>
        <taxon>Rotifera</taxon>
        <taxon>Eurotatoria</taxon>
        <taxon>Bdelloidea</taxon>
        <taxon>Philodinida</taxon>
        <taxon>Philodinidae</taxon>
        <taxon>Rotaria</taxon>
    </lineage>
</organism>
<sequence length="150" mass="16916">PNVPTKPNDNASSNLRTLVIVVVVLIAVVIAVICCSNEYYRRKHHASMRSTYPNESIYQEPSLLDAPYVQTPEVQSESLQSNLWVKTLRRWKDFRQRPPSYIHAQGAQLASTPTMPSLVVPDEPPSYEDLYPNSTLPATTTTSNSIIRYI</sequence>
<feature type="transmembrane region" description="Helical" evidence="1">
    <location>
        <begin position="18"/>
        <end position="40"/>
    </location>
</feature>
<name>A0A8S3EWV4_9BILA</name>